<organism evidence="2 3">
    <name type="scientific">Trifolium subterraneum</name>
    <name type="common">Subterranean clover</name>
    <dbReference type="NCBI Taxonomy" id="3900"/>
    <lineage>
        <taxon>Eukaryota</taxon>
        <taxon>Viridiplantae</taxon>
        <taxon>Streptophyta</taxon>
        <taxon>Embryophyta</taxon>
        <taxon>Tracheophyta</taxon>
        <taxon>Spermatophyta</taxon>
        <taxon>Magnoliopsida</taxon>
        <taxon>eudicotyledons</taxon>
        <taxon>Gunneridae</taxon>
        <taxon>Pentapetalae</taxon>
        <taxon>rosids</taxon>
        <taxon>fabids</taxon>
        <taxon>Fabales</taxon>
        <taxon>Fabaceae</taxon>
        <taxon>Papilionoideae</taxon>
        <taxon>50 kb inversion clade</taxon>
        <taxon>NPAAA clade</taxon>
        <taxon>Hologalegina</taxon>
        <taxon>IRL clade</taxon>
        <taxon>Trifolieae</taxon>
        <taxon>Trifolium</taxon>
    </lineage>
</organism>
<keyword evidence="3" id="KW-1185">Reference proteome</keyword>
<name>A0A2Z6MAL8_TRISU</name>
<reference evidence="3" key="1">
    <citation type="journal article" date="2017" name="Front. Plant Sci.">
        <title>Climate Clever Clovers: New Paradigm to Reduce the Environmental Footprint of Ruminants by Breeding Low Methanogenic Forages Utilizing Haplotype Variation.</title>
        <authorList>
            <person name="Kaur P."/>
            <person name="Appels R."/>
            <person name="Bayer P.E."/>
            <person name="Keeble-Gagnere G."/>
            <person name="Wang J."/>
            <person name="Hirakawa H."/>
            <person name="Shirasawa K."/>
            <person name="Vercoe P."/>
            <person name="Stefanova K."/>
            <person name="Durmic Z."/>
            <person name="Nichols P."/>
            <person name="Revell C."/>
            <person name="Isobe S.N."/>
            <person name="Edwards D."/>
            <person name="Erskine W."/>
        </authorList>
    </citation>
    <scope>NUCLEOTIDE SEQUENCE [LARGE SCALE GENOMIC DNA]</scope>
    <source>
        <strain evidence="3">cv. Daliak</strain>
    </source>
</reference>
<evidence type="ECO:0000256" key="1">
    <source>
        <dbReference type="SAM" id="MobiDB-lite"/>
    </source>
</evidence>
<gene>
    <name evidence="2" type="ORF">TSUD_76320</name>
</gene>
<evidence type="ECO:0000313" key="2">
    <source>
        <dbReference type="EMBL" id="GAU19388.1"/>
    </source>
</evidence>
<accession>A0A2Z6MAL8</accession>
<protein>
    <submittedName>
        <fullName evidence="2">Uncharacterized protein</fullName>
    </submittedName>
</protein>
<evidence type="ECO:0000313" key="3">
    <source>
        <dbReference type="Proteomes" id="UP000242715"/>
    </source>
</evidence>
<feature type="compositionally biased region" description="Polar residues" evidence="1">
    <location>
        <begin position="1"/>
        <end position="10"/>
    </location>
</feature>
<dbReference type="Proteomes" id="UP000242715">
    <property type="component" value="Unassembled WGS sequence"/>
</dbReference>
<proteinExistence type="predicted"/>
<dbReference type="EMBL" id="DF973198">
    <property type="protein sequence ID" value="GAU19388.1"/>
    <property type="molecule type" value="Genomic_DNA"/>
</dbReference>
<sequence length="65" mass="7191">MSDNSKNSNMHVVDEEGEREIKCGNGGSENEREYLCYTLVGPLIPDSYDSTAGMYLNVNSTHTCN</sequence>
<dbReference type="AlphaFoldDB" id="A0A2Z6MAL8"/>
<feature type="region of interest" description="Disordered" evidence="1">
    <location>
        <begin position="1"/>
        <end position="25"/>
    </location>
</feature>